<sequence length="68" mass="7280">MKISIAAFVGLLALVAPLVTALKECQCKHVTDCWKCCYDRDGQNATDCSDLDHAGIGQCVCAPLPPRT</sequence>
<accession>A0A1X7RG45</accession>
<keyword evidence="3" id="KW-1185">Reference proteome</keyword>
<evidence type="ECO:0000313" key="2">
    <source>
        <dbReference type="EMBL" id="SMQ46389.1"/>
    </source>
</evidence>
<evidence type="ECO:0000256" key="1">
    <source>
        <dbReference type="SAM" id="SignalP"/>
    </source>
</evidence>
<gene>
    <name evidence="2" type="ORF">ZT3D7_G1535</name>
</gene>
<reference evidence="2 3" key="1">
    <citation type="submission" date="2016-06" db="EMBL/GenBank/DDBJ databases">
        <authorList>
            <person name="Kjaerup R.B."/>
            <person name="Dalgaard T.S."/>
            <person name="Juul-Madsen H.R."/>
        </authorList>
    </citation>
    <scope>NUCLEOTIDE SEQUENCE [LARGE SCALE GENOMIC DNA]</scope>
</reference>
<feature type="chain" id="PRO_5012349583" evidence="1">
    <location>
        <begin position="22"/>
        <end position="68"/>
    </location>
</feature>
<dbReference type="EMBL" id="LT853692">
    <property type="protein sequence ID" value="SMQ46389.1"/>
    <property type="molecule type" value="Genomic_DNA"/>
</dbReference>
<organism evidence="2 3">
    <name type="scientific">Zymoseptoria tritici (strain ST99CH_3D7)</name>
    <dbReference type="NCBI Taxonomy" id="1276538"/>
    <lineage>
        <taxon>Eukaryota</taxon>
        <taxon>Fungi</taxon>
        <taxon>Dikarya</taxon>
        <taxon>Ascomycota</taxon>
        <taxon>Pezizomycotina</taxon>
        <taxon>Dothideomycetes</taxon>
        <taxon>Dothideomycetidae</taxon>
        <taxon>Mycosphaerellales</taxon>
        <taxon>Mycosphaerellaceae</taxon>
        <taxon>Zymoseptoria</taxon>
    </lineage>
</organism>
<dbReference type="Proteomes" id="UP000215127">
    <property type="component" value="Chromosome 1"/>
</dbReference>
<evidence type="ECO:0000313" key="3">
    <source>
        <dbReference type="Proteomes" id="UP000215127"/>
    </source>
</evidence>
<proteinExistence type="predicted"/>
<dbReference type="AlphaFoldDB" id="A0A1X7RG45"/>
<protein>
    <submittedName>
        <fullName evidence="2">Uncharacterized protein</fullName>
    </submittedName>
</protein>
<name>A0A1X7RG45_ZYMT9</name>
<feature type="signal peptide" evidence="1">
    <location>
        <begin position="1"/>
        <end position="21"/>
    </location>
</feature>
<keyword evidence="1" id="KW-0732">Signal</keyword>